<dbReference type="EMBL" id="JAHLFV010000067">
    <property type="protein sequence ID" value="MBU3849514.1"/>
    <property type="molecule type" value="Genomic_DNA"/>
</dbReference>
<evidence type="ECO:0000313" key="4">
    <source>
        <dbReference type="Proteomes" id="UP000823914"/>
    </source>
</evidence>
<name>A0A9E2NYY3_9SPIR</name>
<feature type="transmembrane region" description="Helical" evidence="1">
    <location>
        <begin position="90"/>
        <end position="112"/>
    </location>
</feature>
<dbReference type="Proteomes" id="UP000823914">
    <property type="component" value="Unassembled WGS sequence"/>
</dbReference>
<reference evidence="3" key="1">
    <citation type="journal article" date="2021" name="PeerJ">
        <title>Extensive microbial diversity within the chicken gut microbiome revealed by metagenomics and culture.</title>
        <authorList>
            <person name="Gilroy R."/>
            <person name="Ravi A."/>
            <person name="Getino M."/>
            <person name="Pursley I."/>
            <person name="Horton D.L."/>
            <person name="Alikhan N.F."/>
            <person name="Baker D."/>
            <person name="Gharbi K."/>
            <person name="Hall N."/>
            <person name="Watson M."/>
            <person name="Adriaenssens E.M."/>
            <person name="Foster-Nyarko E."/>
            <person name="Jarju S."/>
            <person name="Secka A."/>
            <person name="Antonio M."/>
            <person name="Oren A."/>
            <person name="Chaudhuri R.R."/>
            <person name="La Ragione R."/>
            <person name="Hildebrand F."/>
            <person name="Pallen M.J."/>
        </authorList>
    </citation>
    <scope>NUCLEOTIDE SEQUENCE</scope>
    <source>
        <strain evidence="3">Gambia15-2214</strain>
    </source>
</reference>
<feature type="transmembrane region" description="Helical" evidence="1">
    <location>
        <begin position="51"/>
        <end position="70"/>
    </location>
</feature>
<reference evidence="3" key="2">
    <citation type="submission" date="2021-04" db="EMBL/GenBank/DDBJ databases">
        <authorList>
            <person name="Gilroy R."/>
        </authorList>
    </citation>
    <scope>NUCLEOTIDE SEQUENCE</scope>
    <source>
        <strain evidence="3">Gambia15-2214</strain>
    </source>
</reference>
<comment type="caution">
    <text evidence="3">The sequence shown here is derived from an EMBL/GenBank/DDBJ whole genome shotgun (WGS) entry which is preliminary data.</text>
</comment>
<keyword evidence="1" id="KW-0812">Transmembrane</keyword>
<dbReference type="Gene3D" id="3.10.310.50">
    <property type="match status" value="1"/>
</dbReference>
<feature type="domain" description="TPM" evidence="2">
    <location>
        <begin position="124"/>
        <end position="204"/>
    </location>
</feature>
<evidence type="ECO:0000259" key="2">
    <source>
        <dbReference type="Pfam" id="PF04536"/>
    </source>
</evidence>
<accession>A0A9E2NYY3</accession>
<organism evidence="3 4">
    <name type="scientific">Candidatus Treponema excrementipullorum</name>
    <dbReference type="NCBI Taxonomy" id="2838768"/>
    <lineage>
        <taxon>Bacteria</taxon>
        <taxon>Pseudomonadati</taxon>
        <taxon>Spirochaetota</taxon>
        <taxon>Spirochaetia</taxon>
        <taxon>Spirochaetales</taxon>
        <taxon>Treponemataceae</taxon>
        <taxon>Treponema</taxon>
    </lineage>
</organism>
<proteinExistence type="predicted"/>
<keyword evidence="1" id="KW-0472">Membrane</keyword>
<gene>
    <name evidence="3" type="ORF">IAA16_02990</name>
</gene>
<dbReference type="PANTHER" id="PTHR30373">
    <property type="entry name" value="UPF0603 PROTEIN YGCG"/>
    <property type="match status" value="1"/>
</dbReference>
<evidence type="ECO:0000313" key="3">
    <source>
        <dbReference type="EMBL" id="MBU3849514.1"/>
    </source>
</evidence>
<protein>
    <submittedName>
        <fullName evidence="3">TPM domain-containing protein</fullName>
    </submittedName>
</protein>
<keyword evidence="1" id="KW-1133">Transmembrane helix</keyword>
<dbReference type="AlphaFoldDB" id="A0A9E2NYY3"/>
<sequence length="236" mass="26434">MRKNSMMKKLNLEEASFVKIQEAVKKAEKNTTGEIAVAVTPESARYSVYELGFSLFIGMVVFAFMLPFSASLSDMLDRWYWGAPAWQLPAFFGITSFGLVGIFFLVANITFIDRLIIPKDVRAKTVYNRALRHFVESGVYATNNRSGILIFVSYMEREVRILADTGINEKIPHQLWNLIAVDLAEGLGTEDAAGAFIRAIERCGELLEEHFPLEEGVENPDELPDGLVILGDDECL</sequence>
<dbReference type="Pfam" id="PF04536">
    <property type="entry name" value="TPM_phosphatase"/>
    <property type="match status" value="1"/>
</dbReference>
<dbReference type="PANTHER" id="PTHR30373:SF8">
    <property type="entry name" value="BLL7265 PROTEIN"/>
    <property type="match status" value="1"/>
</dbReference>
<evidence type="ECO:0000256" key="1">
    <source>
        <dbReference type="SAM" id="Phobius"/>
    </source>
</evidence>
<dbReference type="InterPro" id="IPR007621">
    <property type="entry name" value="TPM_dom"/>
</dbReference>